<dbReference type="Proteomes" id="UP001275315">
    <property type="component" value="Unassembled WGS sequence"/>
</dbReference>
<name>A0ABU5CP11_9BACI</name>
<dbReference type="Pfam" id="PF02558">
    <property type="entry name" value="ApbA"/>
    <property type="match status" value="1"/>
</dbReference>
<feature type="domain" description="Ketopantoate reductase N-terminal" evidence="1">
    <location>
        <begin position="3"/>
        <end position="56"/>
    </location>
</feature>
<dbReference type="SUPFAM" id="SSF51735">
    <property type="entry name" value="NAD(P)-binding Rossmann-fold domains"/>
    <property type="match status" value="1"/>
</dbReference>
<sequence>MKIGVIGGGAIGFLTASKLNSVHDITLYVRREEQKSLLVQEGLHEKNVCEHHVQVKLIREIGKKTAISFV</sequence>
<evidence type="ECO:0000259" key="1">
    <source>
        <dbReference type="Pfam" id="PF02558"/>
    </source>
</evidence>
<dbReference type="RefSeq" id="WP_320378857.1">
    <property type="nucleotide sequence ID" value="NZ_JAWDIQ010000001.1"/>
</dbReference>
<keyword evidence="3" id="KW-1185">Reference proteome</keyword>
<evidence type="ECO:0000313" key="3">
    <source>
        <dbReference type="Proteomes" id="UP001275315"/>
    </source>
</evidence>
<dbReference type="InterPro" id="IPR013332">
    <property type="entry name" value="KPR_N"/>
</dbReference>
<comment type="caution">
    <text evidence="2">The sequence shown here is derived from an EMBL/GenBank/DDBJ whole genome shotgun (WGS) entry which is preliminary data.</text>
</comment>
<organism evidence="2 3">
    <name type="scientific">Paracerasibacillus soli</name>
    <dbReference type="NCBI Taxonomy" id="480284"/>
    <lineage>
        <taxon>Bacteria</taxon>
        <taxon>Bacillati</taxon>
        <taxon>Bacillota</taxon>
        <taxon>Bacilli</taxon>
        <taxon>Bacillales</taxon>
        <taxon>Bacillaceae</taxon>
        <taxon>Paracerasibacillus</taxon>
    </lineage>
</organism>
<dbReference type="EMBL" id="JAWDIQ010000001">
    <property type="protein sequence ID" value="MDY0408096.1"/>
    <property type="molecule type" value="Genomic_DNA"/>
</dbReference>
<reference evidence="2 3" key="1">
    <citation type="submission" date="2023-10" db="EMBL/GenBank/DDBJ databases">
        <title>Virgibacillus soli CC-YMP-6 genome.</title>
        <authorList>
            <person name="Miliotis G."/>
            <person name="Sengupta P."/>
            <person name="Hameed A."/>
            <person name="Chuvochina M."/>
            <person name="Mcdonagh F."/>
            <person name="Simpson A.C."/>
            <person name="Singh N.K."/>
            <person name="Rekha P.D."/>
            <person name="Raman K."/>
            <person name="Hugenholtz P."/>
            <person name="Venkateswaran K."/>
        </authorList>
    </citation>
    <scope>NUCLEOTIDE SEQUENCE [LARGE SCALE GENOMIC DNA]</scope>
    <source>
        <strain evidence="2 3">CC-YMP-6</strain>
    </source>
</reference>
<dbReference type="Gene3D" id="3.40.50.720">
    <property type="entry name" value="NAD(P)-binding Rossmann-like Domain"/>
    <property type="match status" value="1"/>
</dbReference>
<evidence type="ECO:0000313" key="2">
    <source>
        <dbReference type="EMBL" id="MDY0408096.1"/>
    </source>
</evidence>
<protein>
    <submittedName>
        <fullName evidence="2">2-dehydropantoate 2-reductase N-terminal domain-containing protein</fullName>
    </submittedName>
</protein>
<accession>A0ABU5CP11</accession>
<dbReference type="InterPro" id="IPR036291">
    <property type="entry name" value="NAD(P)-bd_dom_sf"/>
</dbReference>
<proteinExistence type="predicted"/>
<gene>
    <name evidence="2" type="ORF">RWD45_05100</name>
</gene>